<evidence type="ECO:0000256" key="1">
    <source>
        <dbReference type="SAM" id="SignalP"/>
    </source>
</evidence>
<keyword evidence="4" id="KW-1185">Reference proteome</keyword>
<dbReference type="RefSeq" id="WP_120684678.1">
    <property type="nucleotide sequence ID" value="NZ_RBAL01000026.1"/>
</dbReference>
<keyword evidence="1" id="KW-0732">Signal</keyword>
<dbReference type="Pfam" id="PF18678">
    <property type="entry name" value="AOC_like"/>
    <property type="match status" value="1"/>
</dbReference>
<feature type="signal peptide" evidence="1">
    <location>
        <begin position="1"/>
        <end position="37"/>
    </location>
</feature>
<accession>A0A3A9YQ06</accession>
<dbReference type="EMBL" id="RBAL01000026">
    <property type="protein sequence ID" value="RKN37296.1"/>
    <property type="molecule type" value="Genomic_DNA"/>
</dbReference>
<gene>
    <name evidence="3" type="ORF">D7294_28430</name>
</gene>
<evidence type="ECO:0000259" key="2">
    <source>
        <dbReference type="Pfam" id="PF18678"/>
    </source>
</evidence>
<dbReference type="GO" id="GO:0017000">
    <property type="term" value="P:antibiotic biosynthetic process"/>
    <property type="evidence" value="ECO:0007669"/>
    <property type="project" value="InterPro"/>
</dbReference>
<reference evidence="3 4" key="1">
    <citation type="journal article" date="2014" name="Int. J. Syst. Evol. Microbiol.">
        <title>Streptomyces hoynatensis sp. nov., isolated from deep marine sediment.</title>
        <authorList>
            <person name="Veyisoglu A."/>
            <person name="Sahin N."/>
        </authorList>
    </citation>
    <scope>NUCLEOTIDE SEQUENCE [LARGE SCALE GENOMIC DNA]</scope>
    <source>
        <strain evidence="3 4">KCTC 29097</strain>
    </source>
</reference>
<name>A0A3A9YQ06_9ACTN</name>
<dbReference type="GO" id="GO:0016853">
    <property type="term" value="F:isomerase activity"/>
    <property type="evidence" value="ECO:0007669"/>
    <property type="project" value="InterPro"/>
</dbReference>
<dbReference type="OrthoDB" id="6556013at2"/>
<feature type="chain" id="PRO_5017280392" description="Allene oxide cyclase barrel-like domain-containing protein" evidence="1">
    <location>
        <begin position="38"/>
        <end position="181"/>
    </location>
</feature>
<protein>
    <recommendedName>
        <fullName evidence="2">Allene oxide cyclase barrel-like domain-containing protein</fullName>
    </recommendedName>
</protein>
<evidence type="ECO:0000313" key="4">
    <source>
        <dbReference type="Proteomes" id="UP000272474"/>
    </source>
</evidence>
<dbReference type="Proteomes" id="UP000272474">
    <property type="component" value="Unassembled WGS sequence"/>
</dbReference>
<dbReference type="InterPro" id="IPR041013">
    <property type="entry name" value="AOC-like"/>
</dbReference>
<sequence>MNVKERRRARGKRATVIAAAASAISLAAVLAPQTASAAAPEHHGNGGRSIGTNCVSHDDISEFVTGGTGSVIEPGNQGTYQTILSNSEGEQIGSVDADVTVLWQNPANDHWFYYITETITLEDGTLRTAGIIDHTAVSQGQTPYLPAFGVSGVYRGKVGGRQFEIVEEPVNWATHIILCGR</sequence>
<organism evidence="3 4">
    <name type="scientific">Streptomyces hoynatensis</name>
    <dbReference type="NCBI Taxonomy" id="1141874"/>
    <lineage>
        <taxon>Bacteria</taxon>
        <taxon>Bacillati</taxon>
        <taxon>Actinomycetota</taxon>
        <taxon>Actinomycetes</taxon>
        <taxon>Kitasatosporales</taxon>
        <taxon>Streptomycetaceae</taxon>
        <taxon>Streptomyces</taxon>
    </lineage>
</organism>
<comment type="caution">
    <text evidence="3">The sequence shown here is derived from an EMBL/GenBank/DDBJ whole genome shotgun (WGS) entry which is preliminary data.</text>
</comment>
<feature type="domain" description="Allene oxide cyclase barrel-like" evidence="2">
    <location>
        <begin position="73"/>
        <end position="168"/>
    </location>
</feature>
<evidence type="ECO:0000313" key="3">
    <source>
        <dbReference type="EMBL" id="RKN37296.1"/>
    </source>
</evidence>
<proteinExistence type="predicted"/>
<dbReference type="AlphaFoldDB" id="A0A3A9YQ06"/>